<dbReference type="Gene3D" id="3.40.50.1580">
    <property type="entry name" value="Nucleoside phosphorylase domain"/>
    <property type="match status" value="1"/>
</dbReference>
<dbReference type="Proteomes" id="UP000245216">
    <property type="component" value="Unassembled WGS sequence"/>
</dbReference>
<dbReference type="SUPFAM" id="SSF53167">
    <property type="entry name" value="Purine and uridine phosphorylases"/>
    <property type="match status" value="1"/>
</dbReference>
<dbReference type="GO" id="GO:0005829">
    <property type="term" value="C:cytosol"/>
    <property type="evidence" value="ECO:0007669"/>
    <property type="project" value="TreeGrafter"/>
</dbReference>
<dbReference type="Gene3D" id="3.40.50.2300">
    <property type="match status" value="1"/>
</dbReference>
<dbReference type="RefSeq" id="WP_109088523.1">
    <property type="nucleotide sequence ID" value="NZ_QEXO01000001.1"/>
</dbReference>
<reference evidence="3 4" key="2">
    <citation type="submission" date="2018-05" db="EMBL/GenBank/DDBJ databases">
        <authorList>
            <person name="Lanie J.A."/>
            <person name="Ng W.-L."/>
            <person name="Kazmierczak K.M."/>
            <person name="Andrzejewski T.M."/>
            <person name="Davidsen T.M."/>
            <person name="Wayne K.J."/>
            <person name="Tettelin H."/>
            <person name="Glass J.I."/>
            <person name="Rusch D."/>
            <person name="Podicherti R."/>
            <person name="Tsui H.-C.T."/>
            <person name="Winkler M.E."/>
        </authorList>
    </citation>
    <scope>NUCLEOTIDE SEQUENCE [LARGE SCALE GENOMIC DNA]</scope>
    <source>
        <strain evidence="3 4">YBY</strain>
    </source>
</reference>
<dbReference type="PROSITE" id="PS50110">
    <property type="entry name" value="RESPONSE_REGULATORY"/>
    <property type="match status" value="1"/>
</dbReference>
<dbReference type="InterPro" id="IPR001789">
    <property type="entry name" value="Sig_transdc_resp-reg_receiver"/>
</dbReference>
<dbReference type="GO" id="GO:0008930">
    <property type="term" value="F:methylthioadenosine nucleosidase activity"/>
    <property type="evidence" value="ECO:0007669"/>
    <property type="project" value="TreeGrafter"/>
</dbReference>
<dbReference type="PANTHER" id="PTHR46832">
    <property type="entry name" value="5'-METHYLTHIOADENOSINE/S-ADENOSYLHOMOCYSTEINE NUCLEOSIDASE"/>
    <property type="match status" value="1"/>
</dbReference>
<dbReference type="SUPFAM" id="SSF52172">
    <property type="entry name" value="CheY-like"/>
    <property type="match status" value="1"/>
</dbReference>
<dbReference type="PANTHER" id="PTHR46832:SF1">
    <property type="entry name" value="5'-METHYLTHIOADENOSINE_S-ADENOSYLHOMOCYSTEINE NUCLEOSIDASE"/>
    <property type="match status" value="1"/>
</dbReference>
<proteinExistence type="predicted"/>
<keyword evidence="1" id="KW-0597">Phosphoprotein</keyword>
<dbReference type="InterPro" id="IPR011006">
    <property type="entry name" value="CheY-like_superfamily"/>
</dbReference>
<dbReference type="InterPro" id="IPR000845">
    <property type="entry name" value="Nucleoside_phosphorylase_d"/>
</dbReference>
<evidence type="ECO:0000313" key="4">
    <source>
        <dbReference type="Proteomes" id="UP000245216"/>
    </source>
</evidence>
<dbReference type="EMBL" id="QEXO01000001">
    <property type="protein sequence ID" value="PWE16077.1"/>
    <property type="molecule type" value="Genomic_DNA"/>
</dbReference>
<dbReference type="Pfam" id="PF01048">
    <property type="entry name" value="PNP_UDP_1"/>
    <property type="match status" value="1"/>
</dbReference>
<reference evidence="3 4" key="1">
    <citation type="submission" date="2018-05" db="EMBL/GenBank/DDBJ databases">
        <title>Genome Sequence of an Efficient Indole-Degrading Bacterium, Alcaligenes sp.YBY.</title>
        <authorList>
            <person name="Yang B."/>
        </authorList>
    </citation>
    <scope>NUCLEOTIDE SEQUENCE [LARGE SCALE GENOMIC DNA]</scope>
    <source>
        <strain evidence="3 4">YBY</strain>
    </source>
</reference>
<protein>
    <recommendedName>
        <fullName evidence="2">Response regulatory domain-containing protein</fullName>
    </recommendedName>
</protein>
<sequence length="419" mass="45672">MRFLIVDDDPQKLLLVSTFLTEHGISPNDILQAEHAAAARIALSNGSVDVLLIDVLLPARLGAPARGQNCVELLRQIMEDGTTPAPRYIIGMTANADTRAEFEADFESLVTRVLHIAPGEHRWKQDLSGYLLYLRYTSSARESNDFDICVLNALREPELSGLLRAWGPRLGAEQLLGRSISYRTGTVTLGGVERRLVCAHLKQMGPVASTHAATAMLSEFRPRILLMTGICGGFADHVDIGDLVVAEKSWDWQAGKWRDGGGAPTELQAANVTTNATNHGFDARLETSLDQRNASPELIAEAQALSEKIAAIHEGYQGVKPNKTPKLVIGPMVTGSSVVASTDIQTLFREQHRKMIGVDMECYGVYYAAELHGGAPVKAICIKSVSDLADRAKGDDFQAYCSHMSAMIALETLKGYFRR</sequence>
<dbReference type="GO" id="GO:0000160">
    <property type="term" value="P:phosphorelay signal transduction system"/>
    <property type="evidence" value="ECO:0007669"/>
    <property type="project" value="InterPro"/>
</dbReference>
<dbReference type="GO" id="GO:0019284">
    <property type="term" value="P:L-methionine salvage from S-adenosylmethionine"/>
    <property type="evidence" value="ECO:0007669"/>
    <property type="project" value="TreeGrafter"/>
</dbReference>
<feature type="domain" description="Response regulatory" evidence="2">
    <location>
        <begin position="2"/>
        <end position="127"/>
    </location>
</feature>
<feature type="modified residue" description="4-aspartylphosphate" evidence="1">
    <location>
        <position position="54"/>
    </location>
</feature>
<dbReference type="GO" id="GO:0009116">
    <property type="term" value="P:nucleoside metabolic process"/>
    <property type="evidence" value="ECO:0007669"/>
    <property type="project" value="InterPro"/>
</dbReference>
<gene>
    <name evidence="3" type="ORF">DF183_04955</name>
</gene>
<evidence type="ECO:0000313" key="3">
    <source>
        <dbReference type="EMBL" id="PWE16077.1"/>
    </source>
</evidence>
<dbReference type="GO" id="GO:0008782">
    <property type="term" value="F:adenosylhomocysteine nucleosidase activity"/>
    <property type="evidence" value="ECO:0007669"/>
    <property type="project" value="TreeGrafter"/>
</dbReference>
<evidence type="ECO:0000256" key="1">
    <source>
        <dbReference type="PROSITE-ProRule" id="PRU00169"/>
    </source>
</evidence>
<dbReference type="InterPro" id="IPR035994">
    <property type="entry name" value="Nucleoside_phosphorylase_sf"/>
</dbReference>
<comment type="caution">
    <text evidence="3">The sequence shown here is derived from an EMBL/GenBank/DDBJ whole genome shotgun (WGS) entry which is preliminary data.</text>
</comment>
<name>A0A2U2BPZ0_ALCFA</name>
<organism evidence="3 4">
    <name type="scientific">Alcaligenes faecalis</name>
    <dbReference type="NCBI Taxonomy" id="511"/>
    <lineage>
        <taxon>Bacteria</taxon>
        <taxon>Pseudomonadati</taxon>
        <taxon>Pseudomonadota</taxon>
        <taxon>Betaproteobacteria</taxon>
        <taxon>Burkholderiales</taxon>
        <taxon>Alcaligenaceae</taxon>
        <taxon>Alcaligenes</taxon>
    </lineage>
</organism>
<evidence type="ECO:0000259" key="2">
    <source>
        <dbReference type="PROSITE" id="PS50110"/>
    </source>
</evidence>
<dbReference type="AlphaFoldDB" id="A0A2U2BPZ0"/>
<accession>A0A2U2BPZ0</accession>